<evidence type="ECO:0008006" key="4">
    <source>
        <dbReference type="Google" id="ProtNLM"/>
    </source>
</evidence>
<dbReference type="AlphaFoldDB" id="A0A846WIS1"/>
<evidence type="ECO:0000313" key="3">
    <source>
        <dbReference type="Proteomes" id="UP000563898"/>
    </source>
</evidence>
<evidence type="ECO:0000313" key="2">
    <source>
        <dbReference type="EMBL" id="NKY00926.1"/>
    </source>
</evidence>
<dbReference type="EMBL" id="JAAXPC010000002">
    <property type="protein sequence ID" value="NKY00926.1"/>
    <property type="molecule type" value="Genomic_DNA"/>
</dbReference>
<gene>
    <name evidence="2" type="ORF">HGA05_05010</name>
</gene>
<feature type="transmembrane region" description="Helical" evidence="1">
    <location>
        <begin position="52"/>
        <end position="78"/>
    </location>
</feature>
<proteinExistence type="predicted"/>
<sequence>MMAAMWRQLVGFAVFAGALSVFVASISGQGFPGMGCSVMWGSGLCVSFGDSGIWRSLTITAAVGAFLGFILGAVLWWAGVRVSGATDNRLGRVVCAGLLGVIVGLSPALVIVGTAFAGRVDYDVTTQLAAYGISAVLAYVLGVAAVYLVLRMSKDSRRETTALATAVALPLGAAAATGSGVAVARHLGYTTDMTTWVATVLAATAVVAATFALARGWALRSGPTGSAASDQDSPQPAL</sequence>
<dbReference type="Proteomes" id="UP000563898">
    <property type="component" value="Unassembled WGS sequence"/>
</dbReference>
<feature type="transmembrane region" description="Helical" evidence="1">
    <location>
        <begin position="90"/>
        <end position="116"/>
    </location>
</feature>
<keyword evidence="1" id="KW-0812">Transmembrane</keyword>
<reference evidence="2 3" key="1">
    <citation type="submission" date="2020-04" db="EMBL/GenBank/DDBJ databases">
        <title>MicrobeNet Type strains.</title>
        <authorList>
            <person name="Nicholson A.C."/>
        </authorList>
    </citation>
    <scope>NUCLEOTIDE SEQUENCE [LARGE SCALE GENOMIC DNA]</scope>
    <source>
        <strain evidence="2 3">ATCC BAA-14</strain>
    </source>
</reference>
<protein>
    <recommendedName>
        <fullName evidence="4">Transmembrane protein</fullName>
    </recommendedName>
</protein>
<keyword evidence="1" id="KW-0472">Membrane</keyword>
<accession>A0A846WIS1</accession>
<feature type="transmembrane region" description="Helical" evidence="1">
    <location>
        <begin position="196"/>
        <end position="214"/>
    </location>
</feature>
<evidence type="ECO:0000256" key="1">
    <source>
        <dbReference type="SAM" id="Phobius"/>
    </source>
</evidence>
<organism evidence="2 3">
    <name type="scientific">Gordonia polyisoprenivorans</name>
    <dbReference type="NCBI Taxonomy" id="84595"/>
    <lineage>
        <taxon>Bacteria</taxon>
        <taxon>Bacillati</taxon>
        <taxon>Actinomycetota</taxon>
        <taxon>Actinomycetes</taxon>
        <taxon>Mycobacteriales</taxon>
        <taxon>Gordoniaceae</taxon>
        <taxon>Gordonia</taxon>
    </lineage>
</organism>
<keyword evidence="1" id="KW-1133">Transmembrane helix</keyword>
<name>A0A846WIS1_9ACTN</name>
<feature type="transmembrane region" description="Helical" evidence="1">
    <location>
        <begin position="128"/>
        <end position="150"/>
    </location>
</feature>
<comment type="caution">
    <text evidence="2">The sequence shown here is derived from an EMBL/GenBank/DDBJ whole genome shotgun (WGS) entry which is preliminary data.</text>
</comment>
<feature type="transmembrane region" description="Helical" evidence="1">
    <location>
        <begin position="162"/>
        <end position="184"/>
    </location>
</feature>